<feature type="non-terminal residue" evidence="1">
    <location>
        <position position="1"/>
    </location>
</feature>
<sequence>RGCIARVEGTLLALKTAICQEVASCDLLPLVYDSECIFDPSEMSDIYASERYGKFDITEKPIIGAVGLGVERVMTVRQVDGTTITKREVVLRPQVVLTDSFQ</sequence>
<evidence type="ECO:0000313" key="2">
    <source>
        <dbReference type="Proteomes" id="UP000307440"/>
    </source>
</evidence>
<name>A0A5C3KKI0_COPMA</name>
<reference evidence="1 2" key="1">
    <citation type="journal article" date="2019" name="Nat. Ecol. Evol.">
        <title>Megaphylogeny resolves global patterns of mushroom evolution.</title>
        <authorList>
            <person name="Varga T."/>
            <person name="Krizsan K."/>
            <person name="Foldi C."/>
            <person name="Dima B."/>
            <person name="Sanchez-Garcia M."/>
            <person name="Sanchez-Ramirez S."/>
            <person name="Szollosi G.J."/>
            <person name="Szarkandi J.G."/>
            <person name="Papp V."/>
            <person name="Albert L."/>
            <person name="Andreopoulos W."/>
            <person name="Angelini C."/>
            <person name="Antonin V."/>
            <person name="Barry K.W."/>
            <person name="Bougher N.L."/>
            <person name="Buchanan P."/>
            <person name="Buyck B."/>
            <person name="Bense V."/>
            <person name="Catcheside P."/>
            <person name="Chovatia M."/>
            <person name="Cooper J."/>
            <person name="Damon W."/>
            <person name="Desjardin D."/>
            <person name="Finy P."/>
            <person name="Geml J."/>
            <person name="Haridas S."/>
            <person name="Hughes K."/>
            <person name="Justo A."/>
            <person name="Karasinski D."/>
            <person name="Kautmanova I."/>
            <person name="Kiss B."/>
            <person name="Kocsube S."/>
            <person name="Kotiranta H."/>
            <person name="LaButti K.M."/>
            <person name="Lechner B.E."/>
            <person name="Liimatainen K."/>
            <person name="Lipzen A."/>
            <person name="Lukacs Z."/>
            <person name="Mihaltcheva S."/>
            <person name="Morgado L.N."/>
            <person name="Niskanen T."/>
            <person name="Noordeloos M.E."/>
            <person name="Ohm R.A."/>
            <person name="Ortiz-Santana B."/>
            <person name="Ovrebo C."/>
            <person name="Racz N."/>
            <person name="Riley R."/>
            <person name="Savchenko A."/>
            <person name="Shiryaev A."/>
            <person name="Soop K."/>
            <person name="Spirin V."/>
            <person name="Szebenyi C."/>
            <person name="Tomsovsky M."/>
            <person name="Tulloss R.E."/>
            <person name="Uehling J."/>
            <person name="Grigoriev I.V."/>
            <person name="Vagvolgyi C."/>
            <person name="Papp T."/>
            <person name="Martin F.M."/>
            <person name="Miettinen O."/>
            <person name="Hibbett D.S."/>
            <person name="Nagy L.G."/>
        </authorList>
    </citation>
    <scope>NUCLEOTIDE SEQUENCE [LARGE SCALE GENOMIC DNA]</scope>
    <source>
        <strain evidence="1 2">CBS 121175</strain>
    </source>
</reference>
<dbReference type="AlphaFoldDB" id="A0A5C3KKI0"/>
<gene>
    <name evidence="1" type="ORF">FA15DRAFT_561734</name>
</gene>
<evidence type="ECO:0000313" key="1">
    <source>
        <dbReference type="EMBL" id="TFK20839.1"/>
    </source>
</evidence>
<feature type="non-terminal residue" evidence="1">
    <location>
        <position position="102"/>
    </location>
</feature>
<dbReference type="OrthoDB" id="3028765at2759"/>
<keyword evidence="2" id="KW-1185">Reference proteome</keyword>
<proteinExistence type="predicted"/>
<accession>A0A5C3KKI0</accession>
<dbReference type="EMBL" id="ML210286">
    <property type="protein sequence ID" value="TFK20839.1"/>
    <property type="molecule type" value="Genomic_DNA"/>
</dbReference>
<organism evidence="1 2">
    <name type="scientific">Coprinopsis marcescibilis</name>
    <name type="common">Agaric fungus</name>
    <name type="synonym">Psathyrella marcescibilis</name>
    <dbReference type="NCBI Taxonomy" id="230819"/>
    <lineage>
        <taxon>Eukaryota</taxon>
        <taxon>Fungi</taxon>
        <taxon>Dikarya</taxon>
        <taxon>Basidiomycota</taxon>
        <taxon>Agaricomycotina</taxon>
        <taxon>Agaricomycetes</taxon>
        <taxon>Agaricomycetidae</taxon>
        <taxon>Agaricales</taxon>
        <taxon>Agaricineae</taxon>
        <taxon>Psathyrellaceae</taxon>
        <taxon>Coprinopsis</taxon>
    </lineage>
</organism>
<protein>
    <submittedName>
        <fullName evidence="1">Uncharacterized protein</fullName>
    </submittedName>
</protein>
<dbReference type="Proteomes" id="UP000307440">
    <property type="component" value="Unassembled WGS sequence"/>
</dbReference>